<dbReference type="WBParaSite" id="PEQ_0000994701-mRNA-1">
    <property type="protein sequence ID" value="PEQ_0000994701-mRNA-1"/>
    <property type="gene ID" value="PEQ_0000994701"/>
</dbReference>
<dbReference type="AlphaFoldDB" id="A0A914RUK9"/>
<dbReference type="Proteomes" id="UP000887564">
    <property type="component" value="Unplaced"/>
</dbReference>
<keyword evidence="1" id="KW-1185">Reference proteome</keyword>
<reference evidence="2" key="1">
    <citation type="submission" date="2022-11" db="UniProtKB">
        <authorList>
            <consortium name="WormBaseParasite"/>
        </authorList>
    </citation>
    <scope>IDENTIFICATION</scope>
</reference>
<name>A0A914RUK9_PAREQ</name>
<protein>
    <submittedName>
        <fullName evidence="2">Uncharacterized protein</fullName>
    </submittedName>
</protein>
<proteinExistence type="predicted"/>
<evidence type="ECO:0000313" key="2">
    <source>
        <dbReference type="WBParaSite" id="PEQ_0000994701-mRNA-1"/>
    </source>
</evidence>
<accession>A0A914RUK9</accession>
<evidence type="ECO:0000313" key="1">
    <source>
        <dbReference type="Proteomes" id="UP000887564"/>
    </source>
</evidence>
<sequence length="104" mass="10966">MLTGQPLLSPVGAVSDASLSTVQALVETCCYRVDEPEVAHAMETLRSYITMNDVSVNVSPATSSNAVLDIRTASLNACNTSSAEMTDSSTAVLKRETIQSQLSL</sequence>
<organism evidence="1 2">
    <name type="scientific">Parascaris equorum</name>
    <name type="common">Equine roundworm</name>
    <dbReference type="NCBI Taxonomy" id="6256"/>
    <lineage>
        <taxon>Eukaryota</taxon>
        <taxon>Metazoa</taxon>
        <taxon>Ecdysozoa</taxon>
        <taxon>Nematoda</taxon>
        <taxon>Chromadorea</taxon>
        <taxon>Rhabditida</taxon>
        <taxon>Spirurina</taxon>
        <taxon>Ascaridomorpha</taxon>
        <taxon>Ascaridoidea</taxon>
        <taxon>Ascarididae</taxon>
        <taxon>Parascaris</taxon>
    </lineage>
</organism>